<organism evidence="2 3">
    <name type="scientific">Pleurodeles waltl</name>
    <name type="common">Iberian ribbed newt</name>
    <dbReference type="NCBI Taxonomy" id="8319"/>
    <lineage>
        <taxon>Eukaryota</taxon>
        <taxon>Metazoa</taxon>
        <taxon>Chordata</taxon>
        <taxon>Craniata</taxon>
        <taxon>Vertebrata</taxon>
        <taxon>Euteleostomi</taxon>
        <taxon>Amphibia</taxon>
        <taxon>Batrachia</taxon>
        <taxon>Caudata</taxon>
        <taxon>Salamandroidea</taxon>
        <taxon>Salamandridae</taxon>
        <taxon>Pleurodelinae</taxon>
        <taxon>Pleurodeles</taxon>
    </lineage>
</organism>
<proteinExistence type="predicted"/>
<dbReference type="Proteomes" id="UP001066276">
    <property type="component" value="Chromosome 1_2"/>
</dbReference>
<name>A0AAV7W8H1_PLEWA</name>
<accession>A0AAV7W8H1</accession>
<feature type="region of interest" description="Disordered" evidence="1">
    <location>
        <begin position="155"/>
        <end position="182"/>
    </location>
</feature>
<comment type="caution">
    <text evidence="2">The sequence shown here is derived from an EMBL/GenBank/DDBJ whole genome shotgun (WGS) entry which is preliminary data.</text>
</comment>
<evidence type="ECO:0000313" key="2">
    <source>
        <dbReference type="EMBL" id="KAJ1208861.1"/>
    </source>
</evidence>
<dbReference type="AlphaFoldDB" id="A0AAV7W8H1"/>
<reference evidence="2" key="1">
    <citation type="journal article" date="2022" name="bioRxiv">
        <title>Sequencing and chromosome-scale assembly of the giantPleurodeles waltlgenome.</title>
        <authorList>
            <person name="Brown T."/>
            <person name="Elewa A."/>
            <person name="Iarovenko S."/>
            <person name="Subramanian E."/>
            <person name="Araus A.J."/>
            <person name="Petzold A."/>
            <person name="Susuki M."/>
            <person name="Suzuki K.-i.T."/>
            <person name="Hayashi T."/>
            <person name="Toyoda A."/>
            <person name="Oliveira C."/>
            <person name="Osipova E."/>
            <person name="Leigh N.D."/>
            <person name="Simon A."/>
            <person name="Yun M.H."/>
        </authorList>
    </citation>
    <scope>NUCLEOTIDE SEQUENCE</scope>
    <source>
        <strain evidence="2">20211129_DDA</strain>
        <tissue evidence="2">Liver</tissue>
    </source>
</reference>
<gene>
    <name evidence="2" type="ORF">NDU88_004244</name>
</gene>
<dbReference type="Gene3D" id="3.30.250.20">
    <property type="entry name" value="L1 transposable element, C-terminal domain"/>
    <property type="match status" value="1"/>
</dbReference>
<feature type="compositionally biased region" description="Polar residues" evidence="1">
    <location>
        <begin position="155"/>
        <end position="164"/>
    </location>
</feature>
<evidence type="ECO:0000313" key="3">
    <source>
        <dbReference type="Proteomes" id="UP001066276"/>
    </source>
</evidence>
<sequence>MGRETTATPDTCGECPEKPVSSPDCECWVAVVEARWIGAPEIYAAAEVQRRRAASTSVKRKLRELEISYSMQFPAQLWVVTQTGVEFFTTPQEAWPLLELLPNSGPSGPSQCQKRKRHSTSRSRQPSPGIDPPTSEEAKEEQQWVVVVVASLSGSSQGKMSPSQRVREEQTDSDSETTTSARLRMVLPAVTPGTADKLIWKASRKLQINSFKDL</sequence>
<dbReference type="EMBL" id="JANPWB010000002">
    <property type="protein sequence ID" value="KAJ1208861.1"/>
    <property type="molecule type" value="Genomic_DNA"/>
</dbReference>
<keyword evidence="3" id="KW-1185">Reference proteome</keyword>
<feature type="region of interest" description="Disordered" evidence="1">
    <location>
        <begin position="100"/>
        <end position="141"/>
    </location>
</feature>
<evidence type="ECO:0000256" key="1">
    <source>
        <dbReference type="SAM" id="MobiDB-lite"/>
    </source>
</evidence>
<dbReference type="InterPro" id="IPR042566">
    <property type="entry name" value="L1_C"/>
</dbReference>
<protein>
    <submittedName>
        <fullName evidence="2">Uncharacterized protein</fullName>
    </submittedName>
</protein>